<reference evidence="2 3" key="1">
    <citation type="submission" date="2020-08" db="EMBL/GenBank/DDBJ databases">
        <title>Genomic Encyclopedia of Type Strains, Phase IV (KMG-IV): sequencing the most valuable type-strain genomes for metagenomic binning, comparative biology and taxonomic classification.</title>
        <authorList>
            <person name="Goeker M."/>
        </authorList>
    </citation>
    <scope>NUCLEOTIDE SEQUENCE [LARGE SCALE GENOMIC DNA]</scope>
    <source>
        <strain evidence="2 3">DSM 26944</strain>
    </source>
</reference>
<dbReference type="Pfam" id="PF00359">
    <property type="entry name" value="PTS_EIIA_2"/>
    <property type="match status" value="1"/>
</dbReference>
<dbReference type="InterPro" id="IPR051541">
    <property type="entry name" value="PTS_SugarTrans_NitroReg"/>
</dbReference>
<sequence>MQISEVMKSDDVLIDVSISSKPKLLKFVAETAAARLGVAAEEILGALQGREELGSTGIGAGIAIPHAPVKSISAPFILLIRLAKPIDFEAVDEEPVDIVCPILTPQGDQGHYLKLLSQIARQLRLPDAIKAIRSGADQETIYRAFVECDG</sequence>
<dbReference type="Gene3D" id="3.40.930.10">
    <property type="entry name" value="Mannitol-specific EII, Chain A"/>
    <property type="match status" value="1"/>
</dbReference>
<dbReference type="Proteomes" id="UP000555546">
    <property type="component" value="Unassembled WGS sequence"/>
</dbReference>
<dbReference type="PANTHER" id="PTHR47738:SF1">
    <property type="entry name" value="NITROGEN REGULATORY PROTEIN"/>
    <property type="match status" value="1"/>
</dbReference>
<gene>
    <name evidence="2" type="ORF">FHS76_001068</name>
</gene>
<comment type="caution">
    <text evidence="2">The sequence shown here is derived from an EMBL/GenBank/DDBJ whole genome shotgun (WGS) entry which is preliminary data.</text>
</comment>
<keyword evidence="3" id="KW-1185">Reference proteome</keyword>
<evidence type="ECO:0000259" key="1">
    <source>
        <dbReference type="PROSITE" id="PS51094"/>
    </source>
</evidence>
<name>A0A7W9EKE8_9HYPH</name>
<dbReference type="PROSITE" id="PS00372">
    <property type="entry name" value="PTS_EIIA_TYPE_2_HIS"/>
    <property type="match status" value="1"/>
</dbReference>
<accession>A0A7W9EKE8</accession>
<dbReference type="InterPro" id="IPR016152">
    <property type="entry name" value="PTrfase/Anion_transptr"/>
</dbReference>
<proteinExistence type="predicted"/>
<dbReference type="InterPro" id="IPR002178">
    <property type="entry name" value="PTS_EIIA_type-2_dom"/>
</dbReference>
<feature type="domain" description="PTS EIIA type-2" evidence="1">
    <location>
        <begin position="5"/>
        <end position="148"/>
    </location>
</feature>
<evidence type="ECO:0000313" key="2">
    <source>
        <dbReference type="EMBL" id="MBB5701219.1"/>
    </source>
</evidence>
<organism evidence="2 3">
    <name type="scientific">Brucella daejeonensis</name>
    <dbReference type="NCBI Taxonomy" id="659015"/>
    <lineage>
        <taxon>Bacteria</taxon>
        <taxon>Pseudomonadati</taxon>
        <taxon>Pseudomonadota</taxon>
        <taxon>Alphaproteobacteria</taxon>
        <taxon>Hyphomicrobiales</taxon>
        <taxon>Brucellaceae</taxon>
        <taxon>Brucella/Ochrobactrum group</taxon>
        <taxon>Brucella</taxon>
    </lineage>
</organism>
<dbReference type="PROSITE" id="PS51094">
    <property type="entry name" value="PTS_EIIA_TYPE_2"/>
    <property type="match status" value="1"/>
</dbReference>
<dbReference type="EMBL" id="JACIJG010000003">
    <property type="protein sequence ID" value="MBB5701219.1"/>
    <property type="molecule type" value="Genomic_DNA"/>
</dbReference>
<dbReference type="GO" id="GO:0030295">
    <property type="term" value="F:protein kinase activator activity"/>
    <property type="evidence" value="ECO:0007669"/>
    <property type="project" value="TreeGrafter"/>
</dbReference>
<protein>
    <submittedName>
        <fullName evidence="2">PTS system nitrogen regulatory IIA component</fullName>
    </submittedName>
</protein>
<dbReference type="PANTHER" id="PTHR47738">
    <property type="entry name" value="PTS SYSTEM FRUCTOSE-LIKE EIIA COMPONENT-RELATED"/>
    <property type="match status" value="1"/>
</dbReference>
<dbReference type="AlphaFoldDB" id="A0A7W9EKE8"/>
<evidence type="ECO:0000313" key="3">
    <source>
        <dbReference type="Proteomes" id="UP000555546"/>
    </source>
</evidence>
<dbReference type="CDD" id="cd00211">
    <property type="entry name" value="PTS_IIA_fru"/>
    <property type="match status" value="1"/>
</dbReference>
<dbReference type="SUPFAM" id="SSF55804">
    <property type="entry name" value="Phoshotransferase/anion transport protein"/>
    <property type="match status" value="1"/>
</dbReference>
<dbReference type="RefSeq" id="WP_183649036.1">
    <property type="nucleotide sequence ID" value="NZ_JACIJG010000003.1"/>
</dbReference>